<dbReference type="NCBIfam" id="TIGR02436">
    <property type="entry name" value="four helix bundle protein"/>
    <property type="match status" value="1"/>
</dbReference>
<sequence length="120" mass="13834">MGKFRELIAYKKGFSLLMEIHNLTKDFPKIEQYSLVDQIQRSSRSVCSSIGEAYKKRRYPNHFISKLTDADMENGETQVWLDVALACAYISNDTYNSLDAKCEEISKLLNFMIHNPAKFA</sequence>
<gene>
    <name evidence="1" type="ORF">OQZ29_07710</name>
</gene>
<organism evidence="1 2">
    <name type="scientific">Pedobacter agri</name>
    <dbReference type="NCBI Taxonomy" id="454586"/>
    <lineage>
        <taxon>Bacteria</taxon>
        <taxon>Pseudomonadati</taxon>
        <taxon>Bacteroidota</taxon>
        <taxon>Sphingobacteriia</taxon>
        <taxon>Sphingobacteriales</taxon>
        <taxon>Sphingobacteriaceae</taxon>
        <taxon>Pedobacter</taxon>
    </lineage>
</organism>
<dbReference type="EMBL" id="JAPJUH010000002">
    <property type="protein sequence ID" value="MCX3264626.1"/>
    <property type="molecule type" value="Genomic_DNA"/>
</dbReference>
<keyword evidence="2" id="KW-1185">Reference proteome</keyword>
<evidence type="ECO:0000313" key="2">
    <source>
        <dbReference type="Proteomes" id="UP001142592"/>
    </source>
</evidence>
<name>A0A9X3I8C9_9SPHI</name>
<dbReference type="InterPro" id="IPR012657">
    <property type="entry name" value="23S_rRNA-intervening_sequence"/>
</dbReference>
<dbReference type="Gene3D" id="1.20.1440.60">
    <property type="entry name" value="23S rRNA-intervening sequence"/>
    <property type="match status" value="1"/>
</dbReference>
<dbReference type="Pfam" id="PF05635">
    <property type="entry name" value="23S_rRNA_IVP"/>
    <property type="match status" value="1"/>
</dbReference>
<dbReference type="PANTHER" id="PTHR38471">
    <property type="entry name" value="FOUR HELIX BUNDLE PROTEIN"/>
    <property type="match status" value="1"/>
</dbReference>
<proteinExistence type="predicted"/>
<dbReference type="SUPFAM" id="SSF158446">
    <property type="entry name" value="IVS-encoded protein-like"/>
    <property type="match status" value="1"/>
</dbReference>
<evidence type="ECO:0000313" key="1">
    <source>
        <dbReference type="EMBL" id="MCX3264626.1"/>
    </source>
</evidence>
<dbReference type="CDD" id="cd16377">
    <property type="entry name" value="23S_rRNA_IVP_like"/>
    <property type="match status" value="1"/>
</dbReference>
<dbReference type="RefSeq" id="WP_010600493.1">
    <property type="nucleotide sequence ID" value="NZ_JAPJUH010000002.1"/>
</dbReference>
<dbReference type="AlphaFoldDB" id="A0A9X3I8C9"/>
<reference evidence="1" key="1">
    <citation type="submission" date="2022-11" db="EMBL/GenBank/DDBJ databases">
        <authorList>
            <person name="Graham C."/>
            <person name="Newman J.D."/>
        </authorList>
    </citation>
    <scope>NUCLEOTIDE SEQUENCE</scope>
    <source>
        <strain evidence="1">DSM 19486</strain>
    </source>
</reference>
<accession>A0A9X3I8C9</accession>
<dbReference type="PANTHER" id="PTHR38471:SF2">
    <property type="entry name" value="FOUR HELIX BUNDLE PROTEIN"/>
    <property type="match status" value="1"/>
</dbReference>
<protein>
    <submittedName>
        <fullName evidence="1">Four helix bundle protein</fullName>
    </submittedName>
</protein>
<comment type="caution">
    <text evidence="1">The sequence shown here is derived from an EMBL/GenBank/DDBJ whole genome shotgun (WGS) entry which is preliminary data.</text>
</comment>
<dbReference type="Proteomes" id="UP001142592">
    <property type="component" value="Unassembled WGS sequence"/>
</dbReference>
<dbReference type="InterPro" id="IPR036583">
    <property type="entry name" value="23S_rRNA_IVS_sf"/>
</dbReference>